<feature type="transmembrane region" description="Helical" evidence="1">
    <location>
        <begin position="134"/>
        <end position="152"/>
    </location>
</feature>
<dbReference type="GO" id="GO:0016020">
    <property type="term" value="C:membrane"/>
    <property type="evidence" value="ECO:0007669"/>
    <property type="project" value="TreeGrafter"/>
</dbReference>
<evidence type="ECO:0000259" key="2">
    <source>
        <dbReference type="Pfam" id="PF01757"/>
    </source>
</evidence>
<evidence type="ECO:0000313" key="3">
    <source>
        <dbReference type="EMBL" id="KAA6440296.1"/>
    </source>
</evidence>
<feature type="transmembrane region" description="Helical" evidence="1">
    <location>
        <begin position="306"/>
        <end position="330"/>
    </location>
</feature>
<evidence type="ECO:0000256" key="1">
    <source>
        <dbReference type="SAM" id="Phobius"/>
    </source>
</evidence>
<feature type="domain" description="Acyltransferase 3" evidence="2">
    <location>
        <begin position="17"/>
        <end position="325"/>
    </location>
</feature>
<dbReference type="InterPro" id="IPR050879">
    <property type="entry name" value="Acyltransferase_3"/>
</dbReference>
<dbReference type="RefSeq" id="WP_139011310.1">
    <property type="nucleotide sequence ID" value="NZ_VBSN01000027.1"/>
</dbReference>
<dbReference type="Pfam" id="PF01757">
    <property type="entry name" value="Acyl_transf_3"/>
    <property type="match status" value="1"/>
</dbReference>
<dbReference type="InterPro" id="IPR002656">
    <property type="entry name" value="Acyl_transf_3_dom"/>
</dbReference>
<keyword evidence="1" id="KW-0472">Membrane</keyword>
<evidence type="ECO:0000313" key="4">
    <source>
        <dbReference type="Proteomes" id="UP000323994"/>
    </source>
</evidence>
<keyword evidence="3" id="KW-0808">Transferase</keyword>
<gene>
    <name evidence="3" type="ORF">FEM33_06740</name>
</gene>
<sequence length="357" mass="41556">MFPMHAAPQKQSFHRIPELDALRGLAALSVVLFHFSGSNKNLLGWDFRFGVTGVDIFFMISGFVIFLTIQKIHRWQDFVVFRFARLYPAFWCCMLVTAIFMLVYEPENLSISQFLANATMLPAYFSEKDLDGSYWTLLVEINFYLWILAVYMTGTLKRIEDIGFAFLVLIIVFHVFSENYAGLHQIVASKVQLVNHFPLFYSGILFYQLFKGQKTTKNILLLIFSLMASCYLHSKGGKSLYYISATKHYFILAFYYIVFTLFIYGKLRFLDKMLLIQLGKISYCLYLIHQYVGLHLISTFTEILHFNIYLAIVLALGISIFLAYIVNFFIEIPSNDLIRKWYKNRLGKKLHAQQTIA</sequence>
<dbReference type="GO" id="GO:0016747">
    <property type="term" value="F:acyltransferase activity, transferring groups other than amino-acyl groups"/>
    <property type="evidence" value="ECO:0007669"/>
    <property type="project" value="InterPro"/>
</dbReference>
<dbReference type="Proteomes" id="UP000323994">
    <property type="component" value="Unassembled WGS sequence"/>
</dbReference>
<keyword evidence="3" id="KW-0012">Acyltransferase</keyword>
<keyword evidence="4" id="KW-1185">Reference proteome</keyword>
<dbReference type="AlphaFoldDB" id="A0A5M8R023"/>
<proteinExistence type="predicted"/>
<dbReference type="PANTHER" id="PTHR23028">
    <property type="entry name" value="ACETYLTRANSFERASE"/>
    <property type="match status" value="1"/>
</dbReference>
<feature type="transmembrane region" description="Helical" evidence="1">
    <location>
        <begin position="248"/>
        <end position="269"/>
    </location>
</feature>
<feature type="transmembrane region" description="Helical" evidence="1">
    <location>
        <begin position="219"/>
        <end position="236"/>
    </location>
</feature>
<feature type="transmembrane region" description="Helical" evidence="1">
    <location>
        <begin position="281"/>
        <end position="300"/>
    </location>
</feature>
<keyword evidence="1" id="KW-1133">Transmembrane helix</keyword>
<dbReference type="GO" id="GO:0000271">
    <property type="term" value="P:polysaccharide biosynthetic process"/>
    <property type="evidence" value="ECO:0007669"/>
    <property type="project" value="TreeGrafter"/>
</dbReference>
<comment type="caution">
    <text evidence="3">The sequence shown here is derived from an EMBL/GenBank/DDBJ whole genome shotgun (WGS) entry which is preliminary data.</text>
</comment>
<feature type="transmembrane region" description="Helical" evidence="1">
    <location>
        <begin position="79"/>
        <end position="104"/>
    </location>
</feature>
<feature type="transmembrane region" description="Helical" evidence="1">
    <location>
        <begin position="164"/>
        <end position="181"/>
    </location>
</feature>
<accession>A0A5M8R023</accession>
<reference evidence="3 4" key="1">
    <citation type="submission" date="2019-05" db="EMBL/GenBank/DDBJ databases">
        <authorList>
            <person name="Qu J.-H."/>
        </authorList>
    </citation>
    <scope>NUCLEOTIDE SEQUENCE [LARGE SCALE GENOMIC DNA]</scope>
    <source>
        <strain evidence="3 4">NS28</strain>
    </source>
</reference>
<name>A0A5M8R023_9BACT</name>
<protein>
    <submittedName>
        <fullName evidence="3">Acyltransferase</fullName>
    </submittedName>
</protein>
<dbReference type="PANTHER" id="PTHR23028:SF131">
    <property type="entry name" value="BLR2367 PROTEIN"/>
    <property type="match status" value="1"/>
</dbReference>
<feature type="transmembrane region" description="Helical" evidence="1">
    <location>
        <begin position="49"/>
        <end position="67"/>
    </location>
</feature>
<feature type="transmembrane region" description="Helical" evidence="1">
    <location>
        <begin position="193"/>
        <end position="210"/>
    </location>
</feature>
<dbReference type="OrthoDB" id="290051at2"/>
<keyword evidence="1" id="KW-0812">Transmembrane</keyword>
<dbReference type="EMBL" id="VBSN01000027">
    <property type="protein sequence ID" value="KAA6440296.1"/>
    <property type="molecule type" value="Genomic_DNA"/>
</dbReference>
<organism evidence="3 4">
    <name type="scientific">Dyadobacter flavalbus</name>
    <dbReference type="NCBI Taxonomy" id="2579942"/>
    <lineage>
        <taxon>Bacteria</taxon>
        <taxon>Pseudomonadati</taxon>
        <taxon>Bacteroidota</taxon>
        <taxon>Cytophagia</taxon>
        <taxon>Cytophagales</taxon>
        <taxon>Spirosomataceae</taxon>
        <taxon>Dyadobacter</taxon>
    </lineage>
</organism>